<dbReference type="OrthoDB" id="10473476at2759"/>
<comment type="caution">
    <text evidence="2">The sequence shown here is derived from an EMBL/GenBank/DDBJ whole genome shotgun (WGS) entry which is preliminary data.</text>
</comment>
<protein>
    <submittedName>
        <fullName evidence="2">Uncharacterized protein</fullName>
    </submittedName>
</protein>
<name>A0A9P9KY81_FUSRE</name>
<accession>A0A9P9KY81</accession>
<evidence type="ECO:0000313" key="3">
    <source>
        <dbReference type="Proteomes" id="UP000720189"/>
    </source>
</evidence>
<organism evidence="2 3">
    <name type="scientific">Fusarium redolens</name>
    <dbReference type="NCBI Taxonomy" id="48865"/>
    <lineage>
        <taxon>Eukaryota</taxon>
        <taxon>Fungi</taxon>
        <taxon>Dikarya</taxon>
        <taxon>Ascomycota</taxon>
        <taxon>Pezizomycotina</taxon>
        <taxon>Sordariomycetes</taxon>
        <taxon>Hypocreomycetidae</taxon>
        <taxon>Hypocreales</taxon>
        <taxon>Nectriaceae</taxon>
        <taxon>Fusarium</taxon>
        <taxon>Fusarium redolens species complex</taxon>
    </lineage>
</organism>
<dbReference type="Proteomes" id="UP000720189">
    <property type="component" value="Unassembled WGS sequence"/>
</dbReference>
<gene>
    <name evidence="2" type="ORF">BKA55DRAFT_552560</name>
</gene>
<sequence>MSSCVSVASGVSPLWGDENTDGTEEAMLHQLKPGKLAAKSFDYTDKIEVTTRF</sequence>
<dbReference type="AlphaFoldDB" id="A0A9P9KY81"/>
<evidence type="ECO:0000256" key="1">
    <source>
        <dbReference type="SAM" id="MobiDB-lite"/>
    </source>
</evidence>
<dbReference type="RefSeq" id="XP_046057504.1">
    <property type="nucleotide sequence ID" value="XM_046191445.1"/>
</dbReference>
<feature type="region of interest" description="Disordered" evidence="1">
    <location>
        <begin position="1"/>
        <end position="22"/>
    </location>
</feature>
<keyword evidence="3" id="KW-1185">Reference proteome</keyword>
<reference evidence="2" key="1">
    <citation type="journal article" date="2021" name="Nat. Commun.">
        <title>Genetic determinants of endophytism in the Arabidopsis root mycobiome.</title>
        <authorList>
            <person name="Mesny F."/>
            <person name="Miyauchi S."/>
            <person name="Thiergart T."/>
            <person name="Pickel B."/>
            <person name="Atanasova L."/>
            <person name="Karlsson M."/>
            <person name="Huettel B."/>
            <person name="Barry K.W."/>
            <person name="Haridas S."/>
            <person name="Chen C."/>
            <person name="Bauer D."/>
            <person name="Andreopoulos W."/>
            <person name="Pangilinan J."/>
            <person name="LaButti K."/>
            <person name="Riley R."/>
            <person name="Lipzen A."/>
            <person name="Clum A."/>
            <person name="Drula E."/>
            <person name="Henrissat B."/>
            <person name="Kohler A."/>
            <person name="Grigoriev I.V."/>
            <person name="Martin F.M."/>
            <person name="Hacquard S."/>
        </authorList>
    </citation>
    <scope>NUCLEOTIDE SEQUENCE</scope>
    <source>
        <strain evidence="2">MPI-CAGE-AT-0023</strain>
    </source>
</reference>
<proteinExistence type="predicted"/>
<dbReference type="EMBL" id="JAGMUX010000001">
    <property type="protein sequence ID" value="KAH7270736.1"/>
    <property type="molecule type" value="Genomic_DNA"/>
</dbReference>
<evidence type="ECO:0000313" key="2">
    <source>
        <dbReference type="EMBL" id="KAH7270736.1"/>
    </source>
</evidence>
<dbReference type="GeneID" id="70221399"/>